<reference evidence="3" key="1">
    <citation type="submission" date="2021-02" db="EMBL/GenBank/DDBJ databases">
        <authorList>
            <person name="Nowell W R."/>
        </authorList>
    </citation>
    <scope>NUCLEOTIDE SEQUENCE</scope>
</reference>
<organism evidence="3 6">
    <name type="scientific">Didymodactylos carnosus</name>
    <dbReference type="NCBI Taxonomy" id="1234261"/>
    <lineage>
        <taxon>Eukaryota</taxon>
        <taxon>Metazoa</taxon>
        <taxon>Spiralia</taxon>
        <taxon>Gnathifera</taxon>
        <taxon>Rotifera</taxon>
        <taxon>Eurotatoria</taxon>
        <taxon>Bdelloidea</taxon>
        <taxon>Philodinida</taxon>
        <taxon>Philodinidae</taxon>
        <taxon>Didymodactylos</taxon>
    </lineage>
</organism>
<dbReference type="EMBL" id="CAJOBC010084626">
    <property type="protein sequence ID" value="CAF4319807.1"/>
    <property type="molecule type" value="Genomic_DNA"/>
</dbReference>
<comment type="caution">
    <text evidence="3">The sequence shown here is derived from an EMBL/GenBank/DDBJ whole genome shotgun (WGS) entry which is preliminary data.</text>
</comment>
<dbReference type="GO" id="GO:0009311">
    <property type="term" value="P:oligosaccharide metabolic process"/>
    <property type="evidence" value="ECO:0007669"/>
    <property type="project" value="InterPro"/>
</dbReference>
<dbReference type="EMBL" id="CAJNOK010016154">
    <property type="protein sequence ID" value="CAF1239600.1"/>
    <property type="molecule type" value="Genomic_DNA"/>
</dbReference>
<dbReference type="Gene3D" id="1.50.10.10">
    <property type="match status" value="1"/>
</dbReference>
<dbReference type="PANTHER" id="PTHR10412:SF10">
    <property type="entry name" value="GLYCOSYL HYDROLASE FAMILY 63 C-TERMINAL DOMAIN-CONTAINING PROTEIN"/>
    <property type="match status" value="1"/>
</dbReference>
<evidence type="ECO:0000259" key="1">
    <source>
        <dbReference type="Pfam" id="PF22422"/>
    </source>
</evidence>
<keyword evidence="6" id="KW-1185">Reference proteome</keyword>
<dbReference type="InterPro" id="IPR008928">
    <property type="entry name" value="6-hairpin_glycosidase_sf"/>
</dbReference>
<dbReference type="EMBL" id="CAJNOQ010019185">
    <property type="protein sequence ID" value="CAF1444907.1"/>
    <property type="molecule type" value="Genomic_DNA"/>
</dbReference>
<evidence type="ECO:0000313" key="3">
    <source>
        <dbReference type="EMBL" id="CAF1444907.1"/>
    </source>
</evidence>
<dbReference type="AlphaFoldDB" id="A0A815P6A4"/>
<dbReference type="EMBL" id="CAJOBA010037702">
    <property type="protein sequence ID" value="CAF4047084.1"/>
    <property type="molecule type" value="Genomic_DNA"/>
</dbReference>
<dbReference type="Pfam" id="PF22422">
    <property type="entry name" value="MGH1-like_GH"/>
    <property type="match status" value="2"/>
</dbReference>
<protein>
    <recommendedName>
        <fullName evidence="1">Mannosylglycerate hydrolase MGH1-like glycoside hydrolase domain-containing protein</fullName>
    </recommendedName>
</protein>
<dbReference type="PANTHER" id="PTHR10412">
    <property type="entry name" value="MANNOSYL-OLIGOSACCHARIDE GLUCOSIDASE"/>
    <property type="match status" value="1"/>
</dbReference>
<dbReference type="Proteomes" id="UP000677228">
    <property type="component" value="Unassembled WGS sequence"/>
</dbReference>
<evidence type="ECO:0000313" key="2">
    <source>
        <dbReference type="EMBL" id="CAF1239600.1"/>
    </source>
</evidence>
<accession>A0A815P6A4</accession>
<gene>
    <name evidence="3" type="ORF">GPM918_LOCUS34508</name>
    <name evidence="2" type="ORF">OVA965_LOCUS25760</name>
    <name evidence="5" type="ORF">SRO942_LOCUS35205</name>
    <name evidence="4" type="ORF">TMI583_LOCUS26492</name>
</gene>
<evidence type="ECO:0000313" key="5">
    <source>
        <dbReference type="EMBL" id="CAF4319807.1"/>
    </source>
</evidence>
<dbReference type="SUPFAM" id="SSF48208">
    <property type="entry name" value="Six-hairpin glycosidases"/>
    <property type="match status" value="1"/>
</dbReference>
<dbReference type="OrthoDB" id="14419at2759"/>
<sequence length="856" mass="99116">MQNFPHDHARSRAYRWGEDGLLGIADRECRLCFSFALWNGKDGILKERLFGLSGPEGNHGEDVKEEYFYLDSTPTHSYMKGLYKYPQSAYPYSRLVDENGRRSKYEAEYELVDTGVFNENRYFDVFAEYAKNDPEDILIRLTIINRGPDTSTVHVLPTLFFRNTYSWECTHEGCHMKPKIILEDDMLRTKHDTLEPFLFDVGKDSDGNTPPILFTDNETNTKRLYGIDNLNPYVKDAFHSYIIDKNVNAVNPKQRGTKVAAHYILSLEPGESKAIHLRLCIAPKDGKLVKLDQKTFDNIFKQRIEEADLFYGSVIHSKLTNDEANVVRQAYAGLLWSKQFYHYVVEYWKKGDTGEAPPQRRLEGRNAQWDHLFSRDVISMPDKFEYPWFASWDLAFHMIPFSTIDENFAKSQLRLFVREWYLHPNGQMPAYEFNFSDVNPPVFAWAAWRVYKIANHKEKRDRSFLESVFLKLLLNFTWWVNKKDVDGKNLFGGGFLGLDNIGVFDRSEQLPQGGSIQQSDGTAWMGFYALTLLAISLDLAKDGEKVLEPFEDMASKFFEHFVQIVDAMNCMGGTGLWDAEDGFYYDQVKLSETGKEIRLKSRSLVGIIPLIAVSVLEGDKVDLLPGFRKRFEWFLKYKPDLKAHIGSRKSTKSEGHCSYLLSIPSREQLQQMLKVILDEDEFLSPYGLRSLSKFHEKHPYIFEAHGDKRSIKYEPGESESGMFGGNSNWRGPIWTPINYLVIEALERYHLYYGDDFQVECPTRSGNIKNLKEVASELSFRLSKLLLRDENGHRPCFGDDKRYQSDPHWRNLLLFHEYFHGDSGKGLGASHQTGWTALILRHIQDLGKEREEKHDSK</sequence>
<name>A0A815P6A4_9BILA</name>
<dbReference type="Proteomes" id="UP000681722">
    <property type="component" value="Unassembled WGS sequence"/>
</dbReference>
<dbReference type="InterPro" id="IPR004888">
    <property type="entry name" value="Glycoside_hydrolase_63"/>
</dbReference>
<feature type="domain" description="Mannosylglycerate hydrolase MGH1-like glycoside hydrolase" evidence="1">
    <location>
        <begin position="653"/>
        <end position="832"/>
    </location>
</feature>
<evidence type="ECO:0000313" key="4">
    <source>
        <dbReference type="EMBL" id="CAF4047084.1"/>
    </source>
</evidence>
<evidence type="ECO:0000313" key="6">
    <source>
        <dbReference type="Proteomes" id="UP000663829"/>
    </source>
</evidence>
<dbReference type="InterPro" id="IPR012341">
    <property type="entry name" value="6hp_glycosidase-like_sf"/>
</dbReference>
<dbReference type="Proteomes" id="UP000663829">
    <property type="component" value="Unassembled WGS sequence"/>
</dbReference>
<proteinExistence type="predicted"/>
<dbReference type="Proteomes" id="UP000682733">
    <property type="component" value="Unassembled WGS sequence"/>
</dbReference>
<feature type="domain" description="Mannosylglycerate hydrolase MGH1-like glycoside hydrolase" evidence="1">
    <location>
        <begin position="386"/>
        <end position="491"/>
    </location>
</feature>
<dbReference type="GO" id="GO:0004573">
    <property type="term" value="F:Glc3Man9GlcNAc2 oligosaccharide glucosidase activity"/>
    <property type="evidence" value="ECO:0007669"/>
    <property type="project" value="InterPro"/>
</dbReference>
<dbReference type="InterPro" id="IPR054491">
    <property type="entry name" value="MGH1-like_GH"/>
</dbReference>